<keyword evidence="5" id="KW-0804">Transcription</keyword>
<comment type="similarity">
    <text evidence="1">Belongs to the sigma-70 factor family. ECF subfamily.</text>
</comment>
<dbReference type="CDD" id="cd06171">
    <property type="entry name" value="Sigma70_r4"/>
    <property type="match status" value="1"/>
</dbReference>
<proteinExistence type="inferred from homology"/>
<protein>
    <submittedName>
        <fullName evidence="8">RNA polymerase sigma-70 factor, ECF subfamily</fullName>
    </submittedName>
</protein>
<dbReference type="GO" id="GO:0006352">
    <property type="term" value="P:DNA-templated transcription initiation"/>
    <property type="evidence" value="ECO:0007669"/>
    <property type="project" value="InterPro"/>
</dbReference>
<dbReference type="InterPro" id="IPR039425">
    <property type="entry name" value="RNA_pol_sigma-70-like"/>
</dbReference>
<evidence type="ECO:0000256" key="3">
    <source>
        <dbReference type="ARBA" id="ARBA00023082"/>
    </source>
</evidence>
<keyword evidence="9" id="KW-1185">Reference proteome</keyword>
<dbReference type="Gene3D" id="1.10.10.10">
    <property type="entry name" value="Winged helix-like DNA-binding domain superfamily/Winged helix DNA-binding domain"/>
    <property type="match status" value="1"/>
</dbReference>
<sequence length="196" mass="22284">MIPLAEPPHAEDAPTSAEQGAPDLMAIYRAHVDYVWRIARSLGIPADAAEDVTQEVFLCVHHRLHTFRPGGSMRAWLFGITRNLVLHDKRSYARRERHLAALPQPQEASREPDATVRVHQAAALMQAFLDELDLDKRLVFQMTEIEEMTADEIAEALAIPLGTVYSRLRAARARLERFRLRLHARDERRHACATNP</sequence>
<dbReference type="GO" id="GO:0003677">
    <property type="term" value="F:DNA binding"/>
    <property type="evidence" value="ECO:0007669"/>
    <property type="project" value="UniProtKB-KW"/>
</dbReference>
<evidence type="ECO:0000256" key="4">
    <source>
        <dbReference type="ARBA" id="ARBA00023125"/>
    </source>
</evidence>
<dbReference type="Proteomes" id="UP000199400">
    <property type="component" value="Unassembled WGS sequence"/>
</dbReference>
<dbReference type="SUPFAM" id="SSF88946">
    <property type="entry name" value="Sigma2 domain of RNA polymerase sigma factors"/>
    <property type="match status" value="1"/>
</dbReference>
<dbReference type="NCBIfam" id="TIGR02937">
    <property type="entry name" value="sigma70-ECF"/>
    <property type="match status" value="1"/>
</dbReference>
<dbReference type="SUPFAM" id="SSF88659">
    <property type="entry name" value="Sigma3 and sigma4 domains of RNA polymerase sigma factors"/>
    <property type="match status" value="1"/>
</dbReference>
<evidence type="ECO:0000313" key="9">
    <source>
        <dbReference type="Proteomes" id="UP000199400"/>
    </source>
</evidence>
<dbReference type="InterPro" id="IPR013249">
    <property type="entry name" value="RNA_pol_sigma70_r4_t2"/>
</dbReference>
<dbReference type="GO" id="GO:0016987">
    <property type="term" value="F:sigma factor activity"/>
    <property type="evidence" value="ECO:0007669"/>
    <property type="project" value="UniProtKB-KW"/>
</dbReference>
<evidence type="ECO:0000256" key="5">
    <source>
        <dbReference type="ARBA" id="ARBA00023163"/>
    </source>
</evidence>
<feature type="domain" description="RNA polymerase sigma factor 70 region 4 type 2" evidence="7">
    <location>
        <begin position="125"/>
        <end position="175"/>
    </location>
</feature>
<dbReference type="RefSeq" id="WP_096329852.1">
    <property type="nucleotide sequence ID" value="NZ_FOMX01000009.1"/>
</dbReference>
<dbReference type="InterPro" id="IPR013325">
    <property type="entry name" value="RNA_pol_sigma_r2"/>
</dbReference>
<keyword evidence="4" id="KW-0238">DNA-binding</keyword>
<dbReference type="AlphaFoldDB" id="A0A1I1Y6T2"/>
<dbReference type="EMBL" id="FOMX01000009">
    <property type="protein sequence ID" value="SFE15266.1"/>
    <property type="molecule type" value="Genomic_DNA"/>
</dbReference>
<dbReference type="Pfam" id="PF04542">
    <property type="entry name" value="Sigma70_r2"/>
    <property type="match status" value="1"/>
</dbReference>
<dbReference type="Gene3D" id="1.10.1740.10">
    <property type="match status" value="1"/>
</dbReference>
<accession>A0A1I1Y6T2</accession>
<evidence type="ECO:0000256" key="1">
    <source>
        <dbReference type="ARBA" id="ARBA00010641"/>
    </source>
</evidence>
<name>A0A1I1Y6T2_9BACT</name>
<dbReference type="OrthoDB" id="5512435at2"/>
<dbReference type="PANTHER" id="PTHR43133">
    <property type="entry name" value="RNA POLYMERASE ECF-TYPE SIGMA FACTO"/>
    <property type="match status" value="1"/>
</dbReference>
<evidence type="ECO:0000256" key="2">
    <source>
        <dbReference type="ARBA" id="ARBA00023015"/>
    </source>
</evidence>
<keyword evidence="2" id="KW-0805">Transcription regulation</keyword>
<organism evidence="8 9">
    <name type="scientific">Nannocystis exedens</name>
    <dbReference type="NCBI Taxonomy" id="54"/>
    <lineage>
        <taxon>Bacteria</taxon>
        <taxon>Pseudomonadati</taxon>
        <taxon>Myxococcota</taxon>
        <taxon>Polyangia</taxon>
        <taxon>Nannocystales</taxon>
        <taxon>Nannocystaceae</taxon>
        <taxon>Nannocystis</taxon>
    </lineage>
</organism>
<reference evidence="9" key="1">
    <citation type="submission" date="2016-10" db="EMBL/GenBank/DDBJ databases">
        <authorList>
            <person name="Varghese N."/>
            <person name="Submissions S."/>
        </authorList>
    </citation>
    <scope>NUCLEOTIDE SEQUENCE [LARGE SCALE GENOMIC DNA]</scope>
    <source>
        <strain evidence="9">ATCC 25963</strain>
    </source>
</reference>
<gene>
    <name evidence="8" type="ORF">SAMN02745121_03206</name>
</gene>
<dbReference type="STRING" id="54.SAMN02745121_03206"/>
<evidence type="ECO:0000259" key="7">
    <source>
        <dbReference type="Pfam" id="PF08281"/>
    </source>
</evidence>
<dbReference type="PANTHER" id="PTHR43133:SF8">
    <property type="entry name" value="RNA POLYMERASE SIGMA FACTOR HI_1459-RELATED"/>
    <property type="match status" value="1"/>
</dbReference>
<feature type="domain" description="RNA polymerase sigma-70 region 2" evidence="6">
    <location>
        <begin position="27"/>
        <end position="94"/>
    </location>
</feature>
<dbReference type="InterPro" id="IPR036388">
    <property type="entry name" value="WH-like_DNA-bd_sf"/>
</dbReference>
<evidence type="ECO:0000259" key="6">
    <source>
        <dbReference type="Pfam" id="PF04542"/>
    </source>
</evidence>
<dbReference type="InterPro" id="IPR013324">
    <property type="entry name" value="RNA_pol_sigma_r3/r4-like"/>
</dbReference>
<keyword evidence="3" id="KW-0731">Sigma factor</keyword>
<evidence type="ECO:0000313" key="8">
    <source>
        <dbReference type="EMBL" id="SFE15266.1"/>
    </source>
</evidence>
<dbReference type="Pfam" id="PF08281">
    <property type="entry name" value="Sigma70_r4_2"/>
    <property type="match status" value="1"/>
</dbReference>
<dbReference type="InterPro" id="IPR007627">
    <property type="entry name" value="RNA_pol_sigma70_r2"/>
</dbReference>
<dbReference type="InterPro" id="IPR014284">
    <property type="entry name" value="RNA_pol_sigma-70_dom"/>
</dbReference>